<organism evidence="3 4">
    <name type="scientific">Phlyctema vagabunda</name>
    <dbReference type="NCBI Taxonomy" id="108571"/>
    <lineage>
        <taxon>Eukaryota</taxon>
        <taxon>Fungi</taxon>
        <taxon>Dikarya</taxon>
        <taxon>Ascomycota</taxon>
        <taxon>Pezizomycotina</taxon>
        <taxon>Leotiomycetes</taxon>
        <taxon>Helotiales</taxon>
        <taxon>Dermateaceae</taxon>
        <taxon>Phlyctema</taxon>
    </lineage>
</organism>
<keyword evidence="2" id="KW-0812">Transmembrane</keyword>
<evidence type="ECO:0000313" key="4">
    <source>
        <dbReference type="Proteomes" id="UP001629113"/>
    </source>
</evidence>
<evidence type="ECO:0000313" key="3">
    <source>
        <dbReference type="EMBL" id="KAL3425971.1"/>
    </source>
</evidence>
<feature type="region of interest" description="Disordered" evidence="1">
    <location>
        <begin position="97"/>
        <end position="123"/>
    </location>
</feature>
<name>A0ABR4PRK1_9HELO</name>
<proteinExistence type="predicted"/>
<feature type="transmembrane region" description="Helical" evidence="2">
    <location>
        <begin position="42"/>
        <end position="60"/>
    </location>
</feature>
<comment type="caution">
    <text evidence="3">The sequence shown here is derived from an EMBL/GenBank/DDBJ whole genome shotgun (WGS) entry which is preliminary data.</text>
</comment>
<keyword evidence="4" id="KW-1185">Reference proteome</keyword>
<keyword evidence="2" id="KW-0472">Membrane</keyword>
<gene>
    <name evidence="3" type="ORF">PVAG01_02762</name>
</gene>
<dbReference type="Proteomes" id="UP001629113">
    <property type="component" value="Unassembled WGS sequence"/>
</dbReference>
<sequence length="123" mass="13866">MPPRYSYGNSHQSSDNLPPQFLSQVDYQNIHSIAKMMRKNRTALLAFSAVGALVTANYVIKPSRHESIAAGMGAQLDELNSRKEVMQDRIDTILDRTKQMDQAKKAKPWNMTSAERAEKKAQT</sequence>
<reference evidence="3 4" key="1">
    <citation type="submission" date="2024-06" db="EMBL/GenBank/DDBJ databases">
        <title>Complete genome of Phlyctema vagabunda strain 19-DSS-EL-015.</title>
        <authorList>
            <person name="Fiorenzani C."/>
        </authorList>
    </citation>
    <scope>NUCLEOTIDE SEQUENCE [LARGE SCALE GENOMIC DNA]</scope>
    <source>
        <strain evidence="3 4">19-DSS-EL-015</strain>
    </source>
</reference>
<keyword evidence="2" id="KW-1133">Transmembrane helix</keyword>
<accession>A0ABR4PRK1</accession>
<evidence type="ECO:0000256" key="1">
    <source>
        <dbReference type="SAM" id="MobiDB-lite"/>
    </source>
</evidence>
<evidence type="ECO:0008006" key="5">
    <source>
        <dbReference type="Google" id="ProtNLM"/>
    </source>
</evidence>
<dbReference type="EMBL" id="JBFCZG010000002">
    <property type="protein sequence ID" value="KAL3425971.1"/>
    <property type="molecule type" value="Genomic_DNA"/>
</dbReference>
<evidence type="ECO:0000256" key="2">
    <source>
        <dbReference type="SAM" id="Phobius"/>
    </source>
</evidence>
<protein>
    <recommendedName>
        <fullName evidence="5">Cytochrome b mRNA-processing protein 4</fullName>
    </recommendedName>
</protein>